<dbReference type="RefSeq" id="WP_197709757.1">
    <property type="nucleotide sequence ID" value="NZ_LT963409.1"/>
</dbReference>
<dbReference type="EMBL" id="LT963409">
    <property type="protein sequence ID" value="SOS39973.1"/>
    <property type="molecule type" value="Genomic_DNA"/>
</dbReference>
<dbReference type="AlphaFoldDB" id="A0A2K4WVP9"/>
<name>A0A2K4WVP9_PSESX</name>
<dbReference type="GO" id="GO:0005524">
    <property type="term" value="F:ATP binding"/>
    <property type="evidence" value="ECO:0007669"/>
    <property type="project" value="UniProtKB-KW"/>
</dbReference>
<gene>
    <name evidence="1" type="ORF">CFBP3840_02930</name>
</gene>
<protein>
    <submittedName>
        <fullName evidence="1">ATP-binding region, ATPase-like protein</fullName>
    </submittedName>
</protein>
<evidence type="ECO:0000313" key="1">
    <source>
        <dbReference type="EMBL" id="SOS39973.1"/>
    </source>
</evidence>
<sequence length="284" mass="31178">MKIDFPIQLDKDSLDPFFERLRAVETHPDKVTINFSTLGFSTPTSMLVLGVVLRNWVSHRKSLGLETWRSGLSDTNQAHSYLMHLGFFDFINIQAGKLVGEATGSQTYLPITVIEKPQDAAKSGDLEAWYESIIQISRSLAGVLAGSHDDSKDLRIYSYSIREIIRNVFEHSGASRCFICGQRWGNGAAEFAVVDEGVGVCTTLRTAYDLKNDEEALITAINPGVSRTAGLTKEENIYDNSGFGLYLLSQLGSNFGWFMLGSAQAKVIGAERKITASASSFEGT</sequence>
<accession>A0A2K4WVP9</accession>
<proteinExistence type="predicted"/>
<evidence type="ECO:0000313" key="2">
    <source>
        <dbReference type="Proteomes" id="UP000238095"/>
    </source>
</evidence>
<organism evidence="1 2">
    <name type="scientific">Pseudomonas syringae</name>
    <dbReference type="NCBI Taxonomy" id="317"/>
    <lineage>
        <taxon>Bacteria</taxon>
        <taxon>Pseudomonadati</taxon>
        <taxon>Pseudomonadota</taxon>
        <taxon>Gammaproteobacteria</taxon>
        <taxon>Pseudomonadales</taxon>
        <taxon>Pseudomonadaceae</taxon>
        <taxon>Pseudomonas</taxon>
    </lineage>
</organism>
<reference evidence="1 2" key="1">
    <citation type="submission" date="2017-11" db="EMBL/GenBank/DDBJ databases">
        <authorList>
            <person name="Han C.G."/>
        </authorList>
    </citation>
    <scope>NUCLEOTIDE SEQUENCE [LARGE SCALE GENOMIC DNA]</scope>
    <source>
        <strain evidence="1">CFBP3840</strain>
    </source>
</reference>
<keyword evidence="1" id="KW-0547">Nucleotide-binding</keyword>
<dbReference type="Proteomes" id="UP000238095">
    <property type="component" value="Chromosome 1"/>
</dbReference>
<keyword evidence="1" id="KW-0067">ATP-binding</keyword>